<dbReference type="Pfam" id="PF01022">
    <property type="entry name" value="HTH_5"/>
    <property type="match status" value="1"/>
</dbReference>
<dbReference type="InterPro" id="IPR036388">
    <property type="entry name" value="WH-like_DNA-bd_sf"/>
</dbReference>
<evidence type="ECO:0000256" key="2">
    <source>
        <dbReference type="ARBA" id="ARBA00023015"/>
    </source>
</evidence>
<accession>A0A2A9CVX3</accession>
<dbReference type="AlphaFoldDB" id="A0A2A9CVX3"/>
<organism evidence="6 7">
    <name type="scientific">Serinibacter salmoneus</name>
    <dbReference type="NCBI Taxonomy" id="556530"/>
    <lineage>
        <taxon>Bacteria</taxon>
        <taxon>Bacillati</taxon>
        <taxon>Actinomycetota</taxon>
        <taxon>Actinomycetes</taxon>
        <taxon>Micrococcales</taxon>
        <taxon>Beutenbergiaceae</taxon>
        <taxon>Serinibacter</taxon>
    </lineage>
</organism>
<sequence>MTTIDVPIASDGVASPATGFALGEETAAVLAPVLKAMADPLRLRMLSHISASPSAEACVCDLAELTELSQPTVSHHLKVMREAGLLATQRRGTWVWYSLAPTYRDAVTHLLSSFAPTVVTSRCGPEHPHEVPEADEELATLAKDLAREFPALPDELVLATCRESFAGLARSAGIGDGLFAATAQFARQRLEDLTRDRTGSRPQVLFVCVQNAGRSQLAAAIARSYAGDAVVVRSAGSTPAAQVHPGVQAVLDDLGTAPEAFPKPLTDDAVRAADVVITMGCGDVCPIVPGVRYEDWQVGDPALASEAGVAAIAEDLDNRVRALLEDLTPDLALPTTQ</sequence>
<dbReference type="NCBIfam" id="NF033788">
    <property type="entry name" value="HTH_metalloreg"/>
    <property type="match status" value="1"/>
</dbReference>
<dbReference type="Gene3D" id="3.40.50.2300">
    <property type="match status" value="1"/>
</dbReference>
<dbReference type="PROSITE" id="PS00846">
    <property type="entry name" value="HTH_ARSR_1"/>
    <property type="match status" value="1"/>
</dbReference>
<dbReference type="Gene3D" id="1.10.10.10">
    <property type="entry name" value="Winged helix-like DNA-binding domain superfamily/Winged helix DNA-binding domain"/>
    <property type="match status" value="1"/>
</dbReference>
<evidence type="ECO:0000313" key="7">
    <source>
        <dbReference type="Proteomes" id="UP000224915"/>
    </source>
</evidence>
<dbReference type="CDD" id="cd00090">
    <property type="entry name" value="HTH_ARSR"/>
    <property type="match status" value="1"/>
</dbReference>
<dbReference type="SUPFAM" id="SSF52788">
    <property type="entry name" value="Phosphotyrosine protein phosphatases I"/>
    <property type="match status" value="1"/>
</dbReference>
<evidence type="ECO:0000256" key="4">
    <source>
        <dbReference type="ARBA" id="ARBA00023163"/>
    </source>
</evidence>
<dbReference type="InterPro" id="IPR011991">
    <property type="entry name" value="ArsR-like_HTH"/>
</dbReference>
<dbReference type="RefSeq" id="WP_098467825.1">
    <property type="nucleotide sequence ID" value="NZ_PDJD01000001.1"/>
</dbReference>
<keyword evidence="7" id="KW-1185">Reference proteome</keyword>
<dbReference type="PRINTS" id="PR00778">
    <property type="entry name" value="HTHARSR"/>
</dbReference>
<dbReference type="SUPFAM" id="SSF46785">
    <property type="entry name" value="Winged helix' DNA-binding domain"/>
    <property type="match status" value="1"/>
</dbReference>
<dbReference type="InterPro" id="IPR036390">
    <property type="entry name" value="WH_DNA-bd_sf"/>
</dbReference>
<evidence type="ECO:0000256" key="3">
    <source>
        <dbReference type="ARBA" id="ARBA00023125"/>
    </source>
</evidence>
<dbReference type="PROSITE" id="PS50987">
    <property type="entry name" value="HTH_ARSR_2"/>
    <property type="match status" value="1"/>
</dbReference>
<dbReference type="Proteomes" id="UP000224915">
    <property type="component" value="Unassembled WGS sequence"/>
</dbReference>
<evidence type="ECO:0000313" key="6">
    <source>
        <dbReference type="EMBL" id="PFG18568.1"/>
    </source>
</evidence>
<keyword evidence="2" id="KW-0805">Transcription regulation</keyword>
<dbReference type="SMART" id="SM00226">
    <property type="entry name" value="LMWPc"/>
    <property type="match status" value="1"/>
</dbReference>
<dbReference type="Gene3D" id="1.10.8.1060">
    <property type="entry name" value="Corynebacterium glutamicum thioredoxin-dependent arsenate reductase, N-terminal domain"/>
    <property type="match status" value="1"/>
</dbReference>
<evidence type="ECO:0000259" key="5">
    <source>
        <dbReference type="PROSITE" id="PS50987"/>
    </source>
</evidence>
<proteinExistence type="predicted"/>
<dbReference type="InterPro" id="IPR023485">
    <property type="entry name" value="Ptyr_pPase"/>
</dbReference>
<dbReference type="InterPro" id="IPR036196">
    <property type="entry name" value="Ptyr_pPase_sf"/>
</dbReference>
<dbReference type="InterPro" id="IPR018334">
    <property type="entry name" value="ArsR_HTH"/>
</dbReference>
<keyword evidence="3" id="KW-0238">DNA-binding</keyword>
<gene>
    <name evidence="6" type="ORF">ATL40_0108</name>
</gene>
<dbReference type="GO" id="GO:0003700">
    <property type="term" value="F:DNA-binding transcription factor activity"/>
    <property type="evidence" value="ECO:0007669"/>
    <property type="project" value="InterPro"/>
</dbReference>
<dbReference type="GO" id="GO:0003677">
    <property type="term" value="F:DNA binding"/>
    <property type="evidence" value="ECO:0007669"/>
    <property type="project" value="UniProtKB-KW"/>
</dbReference>
<keyword evidence="1" id="KW-0059">Arsenical resistance</keyword>
<dbReference type="SMART" id="SM00418">
    <property type="entry name" value="HTH_ARSR"/>
    <property type="match status" value="1"/>
</dbReference>
<reference evidence="6 7" key="1">
    <citation type="submission" date="2017-10" db="EMBL/GenBank/DDBJ databases">
        <title>Sequencing the genomes of 1000 actinobacteria strains.</title>
        <authorList>
            <person name="Klenk H.-P."/>
        </authorList>
    </citation>
    <scope>NUCLEOTIDE SEQUENCE [LARGE SCALE GENOMIC DNA]</scope>
    <source>
        <strain evidence="6 7">DSM 21801</strain>
    </source>
</reference>
<comment type="caution">
    <text evidence="6">The sequence shown here is derived from an EMBL/GenBank/DDBJ whole genome shotgun (WGS) entry which is preliminary data.</text>
</comment>
<dbReference type="GO" id="GO:0046685">
    <property type="term" value="P:response to arsenic-containing substance"/>
    <property type="evidence" value="ECO:0007669"/>
    <property type="project" value="UniProtKB-KW"/>
</dbReference>
<keyword evidence="4" id="KW-0804">Transcription</keyword>
<dbReference type="InterPro" id="IPR001845">
    <property type="entry name" value="HTH_ArsR_DNA-bd_dom"/>
</dbReference>
<dbReference type="Pfam" id="PF01451">
    <property type="entry name" value="LMWPc"/>
    <property type="match status" value="1"/>
</dbReference>
<dbReference type="EMBL" id="PDJD01000001">
    <property type="protein sequence ID" value="PFG18568.1"/>
    <property type="molecule type" value="Genomic_DNA"/>
</dbReference>
<protein>
    <submittedName>
        <fullName evidence="6">ArsR family transcriptional regulator</fullName>
    </submittedName>
</protein>
<dbReference type="PANTHER" id="PTHR43428">
    <property type="entry name" value="ARSENATE REDUCTASE"/>
    <property type="match status" value="1"/>
</dbReference>
<name>A0A2A9CVX3_9MICO</name>
<dbReference type="OrthoDB" id="9799372at2"/>
<dbReference type="PANTHER" id="PTHR43428:SF1">
    <property type="entry name" value="ARSENATE REDUCTASE"/>
    <property type="match status" value="1"/>
</dbReference>
<feature type="domain" description="HTH arsR-type" evidence="5">
    <location>
        <begin position="22"/>
        <end position="122"/>
    </location>
</feature>
<evidence type="ECO:0000256" key="1">
    <source>
        <dbReference type="ARBA" id="ARBA00022849"/>
    </source>
</evidence>